<feature type="region of interest" description="Disordered" evidence="12">
    <location>
        <begin position="93"/>
        <end position="120"/>
    </location>
</feature>
<keyword evidence="6" id="KW-0479">Metal-binding</keyword>
<dbReference type="EMBL" id="MFTC01000069">
    <property type="protein sequence ID" value="OGI50439.1"/>
    <property type="molecule type" value="Genomic_DNA"/>
</dbReference>
<keyword evidence="10" id="KW-0411">Iron-sulfur</keyword>
<dbReference type="GO" id="GO:0009055">
    <property type="term" value="F:electron transfer activity"/>
    <property type="evidence" value="ECO:0007669"/>
    <property type="project" value="TreeGrafter"/>
</dbReference>
<reference evidence="14 15" key="1">
    <citation type="journal article" date="2016" name="Nat. Commun.">
        <title>Thousands of microbial genomes shed light on interconnected biogeochemical processes in an aquifer system.</title>
        <authorList>
            <person name="Anantharaman K."/>
            <person name="Brown C.T."/>
            <person name="Hug L.A."/>
            <person name="Sharon I."/>
            <person name="Castelle C.J."/>
            <person name="Probst A.J."/>
            <person name="Thomas B.C."/>
            <person name="Singh A."/>
            <person name="Wilkins M.J."/>
            <person name="Karaoz U."/>
            <person name="Brodie E.L."/>
            <person name="Williams K.H."/>
            <person name="Hubbard S.S."/>
            <person name="Banfield J.F."/>
        </authorList>
    </citation>
    <scope>NUCLEOTIDE SEQUENCE [LARGE SCALE GENOMIC DNA]</scope>
</reference>
<dbReference type="AlphaFoldDB" id="A0A1F6TZE2"/>
<evidence type="ECO:0000256" key="5">
    <source>
        <dbReference type="ARBA" id="ARBA00022485"/>
    </source>
</evidence>
<dbReference type="GO" id="GO:0042597">
    <property type="term" value="C:periplasmic space"/>
    <property type="evidence" value="ECO:0007669"/>
    <property type="project" value="InterPro"/>
</dbReference>
<evidence type="ECO:0000256" key="8">
    <source>
        <dbReference type="ARBA" id="ARBA00022982"/>
    </source>
</evidence>
<protein>
    <submittedName>
        <fullName evidence="14">Respiratory nitrate reductase subunit beta</fullName>
    </submittedName>
</protein>
<dbReference type="PROSITE" id="PS51379">
    <property type="entry name" value="4FE4S_FER_2"/>
    <property type="match status" value="3"/>
</dbReference>
<keyword evidence="9" id="KW-0408">Iron</keyword>
<dbReference type="PANTHER" id="PTHR43518">
    <property type="entry name" value="NITRATE REDUCTASE BETA SUBUNIT"/>
    <property type="match status" value="1"/>
</dbReference>
<feature type="domain" description="4Fe-4S ferredoxin-type" evidence="13">
    <location>
        <begin position="129"/>
        <end position="160"/>
    </location>
</feature>
<feature type="domain" description="4Fe-4S ferredoxin-type" evidence="13">
    <location>
        <begin position="1"/>
        <end position="28"/>
    </location>
</feature>
<evidence type="ECO:0000313" key="15">
    <source>
        <dbReference type="Proteomes" id="UP000179037"/>
    </source>
</evidence>
<dbReference type="GO" id="GO:0051538">
    <property type="term" value="F:3 iron, 4 sulfur cluster binding"/>
    <property type="evidence" value="ECO:0007669"/>
    <property type="project" value="UniProtKB-KW"/>
</dbReference>
<keyword evidence="8" id="KW-0249">Electron transport</keyword>
<accession>A0A1F6TZE2</accession>
<evidence type="ECO:0000256" key="3">
    <source>
        <dbReference type="ARBA" id="ARBA00004196"/>
    </source>
</evidence>
<dbReference type="GO" id="GO:0030313">
    <property type="term" value="C:cell envelope"/>
    <property type="evidence" value="ECO:0007669"/>
    <property type="project" value="UniProtKB-SubCell"/>
</dbReference>
<keyword evidence="5" id="KW-0004">4Fe-4S</keyword>
<evidence type="ECO:0000259" key="13">
    <source>
        <dbReference type="PROSITE" id="PS51379"/>
    </source>
</evidence>
<dbReference type="GO" id="GO:0009061">
    <property type="term" value="P:anaerobic respiration"/>
    <property type="evidence" value="ECO:0007669"/>
    <property type="project" value="InterPro"/>
</dbReference>
<keyword evidence="4" id="KW-0813">Transport</keyword>
<dbReference type="CDD" id="cd10555">
    <property type="entry name" value="EBDH_beta"/>
    <property type="match status" value="1"/>
</dbReference>
<dbReference type="PANTHER" id="PTHR43518:SF1">
    <property type="entry name" value="RESPIRATORY NITRATE REDUCTASE 1 BETA CHAIN"/>
    <property type="match status" value="1"/>
</dbReference>
<dbReference type="Gene3D" id="3.30.70.20">
    <property type="match status" value="4"/>
</dbReference>
<evidence type="ECO:0000256" key="4">
    <source>
        <dbReference type="ARBA" id="ARBA00022448"/>
    </source>
</evidence>
<dbReference type="GO" id="GO:0046872">
    <property type="term" value="F:metal ion binding"/>
    <property type="evidence" value="ECO:0007669"/>
    <property type="project" value="UniProtKB-KW"/>
</dbReference>
<evidence type="ECO:0000256" key="6">
    <source>
        <dbReference type="ARBA" id="ARBA00022723"/>
    </source>
</evidence>
<comment type="subcellular location">
    <subcellularLocation>
        <location evidence="3">Cell envelope</location>
    </subcellularLocation>
</comment>
<dbReference type="Pfam" id="PF13247">
    <property type="entry name" value="Fer4_11"/>
    <property type="match status" value="1"/>
</dbReference>
<evidence type="ECO:0000256" key="10">
    <source>
        <dbReference type="ARBA" id="ARBA00023014"/>
    </source>
</evidence>
<evidence type="ECO:0000256" key="12">
    <source>
        <dbReference type="SAM" id="MobiDB-lite"/>
    </source>
</evidence>
<sequence>MVMDLNKCIGCQTCTTACKTQWTNRDGREYMYWNNVETHPGNGYPSRWEESGGGGFDDAGNLKPGRIPDLHRDYGAPFELNYDEALGCVTVDKHSSSSDNERPELKPVVPPVNGPNWDEDQGAGEYPNNYYFYLPRICNHCTNPACLAACPRQAIYKREEDGIVLIDQERCRGYQHCIAACPYKKIYFNPVTKKSEKCIFCYPRIEQGLATACAQQCVGRIRFIGYLDDVDGPIHKLVEKWKVALPLHAEYNTQPNVYYVPPLSPPKYDAQGRITGERRIPDAFLIGLLGPRVPEVLKLLEQEREKKRRGKESELMDLLIAYRHEEMFKLDADYYRKPGAPQPPAAAAAPPPGGRSRRVIPIVAFNKKESLEDKLDNLEVAAGNYAGETT</sequence>
<evidence type="ECO:0000256" key="11">
    <source>
        <dbReference type="ARBA" id="ARBA00023291"/>
    </source>
</evidence>
<dbReference type="InterPro" id="IPR017839">
    <property type="entry name" value="DMSO_Rdtase_II_Fe-S_su"/>
</dbReference>
<dbReference type="GO" id="GO:0051539">
    <property type="term" value="F:4 iron, 4 sulfur cluster binding"/>
    <property type="evidence" value="ECO:0007669"/>
    <property type="project" value="UniProtKB-KW"/>
</dbReference>
<keyword evidence="11" id="KW-0003">3Fe-4S</keyword>
<dbReference type="GO" id="GO:0016020">
    <property type="term" value="C:membrane"/>
    <property type="evidence" value="ECO:0007669"/>
    <property type="project" value="TreeGrafter"/>
</dbReference>
<comment type="cofactor">
    <cofactor evidence="2">
        <name>[4Fe-4S] cluster</name>
        <dbReference type="ChEBI" id="CHEBI:49883"/>
    </cofactor>
</comment>
<comment type="cofactor">
    <cofactor evidence="1">
        <name>[3Fe-4S] cluster</name>
        <dbReference type="ChEBI" id="CHEBI:21137"/>
    </cofactor>
</comment>
<dbReference type="Proteomes" id="UP000179037">
    <property type="component" value="Unassembled WGS sequence"/>
</dbReference>
<organism evidence="14 15">
    <name type="scientific">Candidatus Muproteobacteria bacterium RIFCSPLOWO2_01_FULL_60_18</name>
    <dbReference type="NCBI Taxonomy" id="1817768"/>
    <lineage>
        <taxon>Bacteria</taxon>
        <taxon>Pseudomonadati</taxon>
        <taxon>Pseudomonadota</taxon>
        <taxon>Candidatus Muproteobacteria</taxon>
    </lineage>
</organism>
<evidence type="ECO:0000256" key="2">
    <source>
        <dbReference type="ARBA" id="ARBA00001966"/>
    </source>
</evidence>
<name>A0A1F6TZE2_9PROT</name>
<dbReference type="STRING" id="1817768.A3A87_09560"/>
<comment type="caution">
    <text evidence="14">The sequence shown here is derived from an EMBL/GenBank/DDBJ whole genome shotgun (WGS) entry which is preliminary data.</text>
</comment>
<evidence type="ECO:0000256" key="7">
    <source>
        <dbReference type="ARBA" id="ARBA00022737"/>
    </source>
</evidence>
<feature type="domain" description="4Fe-4S ferredoxin-type" evidence="13">
    <location>
        <begin position="162"/>
        <end position="191"/>
    </location>
</feature>
<evidence type="ECO:0000256" key="9">
    <source>
        <dbReference type="ARBA" id="ARBA00023004"/>
    </source>
</evidence>
<proteinExistence type="predicted"/>
<dbReference type="SUPFAM" id="SSF54862">
    <property type="entry name" value="4Fe-4S ferredoxins"/>
    <property type="match status" value="1"/>
</dbReference>
<dbReference type="InterPro" id="IPR017896">
    <property type="entry name" value="4Fe4S_Fe-S-bd"/>
</dbReference>
<dbReference type="NCBIfam" id="TIGR03478">
    <property type="entry name" value="DMSO_red_II_bet"/>
    <property type="match status" value="1"/>
</dbReference>
<gene>
    <name evidence="14" type="ORF">A3A87_09560</name>
</gene>
<feature type="compositionally biased region" description="Basic and acidic residues" evidence="12">
    <location>
        <begin position="93"/>
        <end position="105"/>
    </location>
</feature>
<evidence type="ECO:0000313" key="14">
    <source>
        <dbReference type="EMBL" id="OGI50439.1"/>
    </source>
</evidence>
<evidence type="ECO:0000256" key="1">
    <source>
        <dbReference type="ARBA" id="ARBA00001927"/>
    </source>
</evidence>
<keyword evidence="7" id="KW-0677">Repeat</keyword>